<keyword evidence="2" id="KW-0808">Transferase</keyword>
<dbReference type="KEGG" id="arf:AR1Y2_3175"/>
<protein>
    <submittedName>
        <fullName evidence="2">GCN5-related N-acetyltransferase</fullName>
    </submittedName>
</protein>
<feature type="domain" description="N-acetyltransferase" evidence="1">
    <location>
        <begin position="13"/>
        <end position="170"/>
    </location>
</feature>
<dbReference type="Pfam" id="PF13420">
    <property type="entry name" value="Acetyltransf_4"/>
    <property type="match status" value="1"/>
</dbReference>
<dbReference type="EMBL" id="CP040058">
    <property type="protein sequence ID" value="QCP36629.1"/>
    <property type="molecule type" value="Genomic_DNA"/>
</dbReference>
<dbReference type="PANTHER" id="PTHR43072">
    <property type="entry name" value="N-ACETYLTRANSFERASE"/>
    <property type="match status" value="1"/>
</dbReference>
<dbReference type="GO" id="GO:0016747">
    <property type="term" value="F:acyltransferase activity, transferring groups other than amino-acyl groups"/>
    <property type="evidence" value="ECO:0007669"/>
    <property type="project" value="InterPro"/>
</dbReference>
<name>A0A4P8IN80_9FIRM</name>
<reference evidence="2 3" key="1">
    <citation type="submission" date="2019-05" db="EMBL/GenBank/DDBJ databases">
        <title>Complete genome sequencing of Anaerostipes rhamnosivorans.</title>
        <authorList>
            <person name="Bui T.P.N."/>
            <person name="de Vos W.M."/>
        </authorList>
    </citation>
    <scope>NUCLEOTIDE SEQUENCE [LARGE SCALE GENOMIC DNA]</scope>
    <source>
        <strain evidence="2 3">1y2</strain>
    </source>
</reference>
<sequence>MNPLISETEKEPDMIRKAHKDDVKRITQIYNEVVANSAATFDLEEKSLEDRAAWMEEHKGNHPLLVYETNGSVVGYASLSSYREKKAFDATVELSVYLDSRYRGRGIGTALMEAILLEAKSRKDIHTVVSVITGGNKASQKLHESFGFDFCGTVREAGYKFGTYLDIDTYQLIVRNK</sequence>
<evidence type="ECO:0000313" key="2">
    <source>
        <dbReference type="EMBL" id="QCP36629.1"/>
    </source>
</evidence>
<dbReference type="Gene3D" id="3.40.630.30">
    <property type="match status" value="1"/>
</dbReference>
<dbReference type="RefSeq" id="WP_330554809.1">
    <property type="nucleotide sequence ID" value="NZ_CP040058.1"/>
</dbReference>
<dbReference type="InterPro" id="IPR016181">
    <property type="entry name" value="Acyl_CoA_acyltransferase"/>
</dbReference>
<dbReference type="PANTHER" id="PTHR43072:SF36">
    <property type="entry name" value="RIBOSOMAL-PROTEIN-ALANINE ACETYLTRANSFERASE"/>
    <property type="match status" value="1"/>
</dbReference>
<dbReference type="AlphaFoldDB" id="A0A4P8IN80"/>
<dbReference type="Proteomes" id="UP000298653">
    <property type="component" value="Chromosome"/>
</dbReference>
<accession>A0A4P8IN80</accession>
<dbReference type="InterPro" id="IPR000182">
    <property type="entry name" value="GNAT_dom"/>
</dbReference>
<dbReference type="PROSITE" id="PS51186">
    <property type="entry name" value="GNAT"/>
    <property type="match status" value="1"/>
</dbReference>
<evidence type="ECO:0000313" key="3">
    <source>
        <dbReference type="Proteomes" id="UP000298653"/>
    </source>
</evidence>
<keyword evidence="3" id="KW-1185">Reference proteome</keyword>
<proteinExistence type="predicted"/>
<gene>
    <name evidence="2" type="ORF">AR1Y2_3175</name>
</gene>
<organism evidence="2 3">
    <name type="scientific">Anaerostipes rhamnosivorans</name>
    <dbReference type="NCBI Taxonomy" id="1229621"/>
    <lineage>
        <taxon>Bacteria</taxon>
        <taxon>Bacillati</taxon>
        <taxon>Bacillota</taxon>
        <taxon>Clostridia</taxon>
        <taxon>Lachnospirales</taxon>
        <taxon>Lachnospiraceae</taxon>
        <taxon>Anaerostipes</taxon>
    </lineage>
</organism>
<dbReference type="CDD" id="cd04301">
    <property type="entry name" value="NAT_SF"/>
    <property type="match status" value="1"/>
</dbReference>
<dbReference type="SUPFAM" id="SSF55729">
    <property type="entry name" value="Acyl-CoA N-acyltransferases (Nat)"/>
    <property type="match status" value="1"/>
</dbReference>
<evidence type="ECO:0000259" key="1">
    <source>
        <dbReference type="PROSITE" id="PS51186"/>
    </source>
</evidence>